<protein>
    <submittedName>
        <fullName evidence="5">DUF2207 domain-containing protein</fullName>
    </submittedName>
</protein>
<keyword evidence="2" id="KW-1133">Transmembrane helix</keyword>
<reference evidence="5" key="1">
    <citation type="submission" date="2021-11" db="EMBL/GenBank/DDBJ databases">
        <title>Clostridia strains as spoilage organisms.</title>
        <authorList>
            <person name="Wambui J."/>
            <person name="Stevens M.J.A."/>
            <person name="Stephan R."/>
        </authorList>
    </citation>
    <scope>NUCLEOTIDE SEQUENCE</scope>
    <source>
        <strain evidence="5">CF009</strain>
    </source>
</reference>
<dbReference type="Pfam" id="PF09972">
    <property type="entry name" value="DUF2207"/>
    <property type="match status" value="1"/>
</dbReference>
<keyword evidence="2" id="KW-0472">Membrane</keyword>
<dbReference type="Proteomes" id="UP001164733">
    <property type="component" value="Chromosome"/>
</dbReference>
<organism evidence="5 6">
    <name type="scientific">Clostridium estertheticum</name>
    <dbReference type="NCBI Taxonomy" id="238834"/>
    <lineage>
        <taxon>Bacteria</taxon>
        <taxon>Bacillati</taxon>
        <taxon>Bacillota</taxon>
        <taxon>Clostridia</taxon>
        <taxon>Eubacteriales</taxon>
        <taxon>Clostridiaceae</taxon>
        <taxon>Clostridium</taxon>
    </lineage>
</organism>
<feature type="region of interest" description="Disordered" evidence="1">
    <location>
        <begin position="591"/>
        <end position="629"/>
    </location>
</feature>
<evidence type="ECO:0000313" key="6">
    <source>
        <dbReference type="Proteomes" id="UP001164733"/>
    </source>
</evidence>
<evidence type="ECO:0000256" key="2">
    <source>
        <dbReference type="SAM" id="Phobius"/>
    </source>
</evidence>
<dbReference type="EMBL" id="CP086239">
    <property type="protein sequence ID" value="WAG62222.1"/>
    <property type="molecule type" value="Genomic_DNA"/>
</dbReference>
<feature type="transmembrane region" description="Helical" evidence="2">
    <location>
        <begin position="469"/>
        <end position="490"/>
    </location>
</feature>
<dbReference type="RefSeq" id="WP_216125235.1">
    <property type="nucleotide sequence ID" value="NZ_JAHLDP010000022.1"/>
</dbReference>
<keyword evidence="2" id="KW-0812">Transmembrane</keyword>
<dbReference type="InterPro" id="IPR018702">
    <property type="entry name" value="DUF2207"/>
</dbReference>
<accession>A0AA47EL58</accession>
<dbReference type="Pfam" id="PF20990">
    <property type="entry name" value="DUF2207_C"/>
    <property type="match status" value="1"/>
</dbReference>
<sequence>MQPVSAQGSKSFYVSGYNINIIINKDGSADYEERLTYNFDGEFNGVLRDVDFSGTKGLKNKKVYVIENTKLQELKLNSENSLDEKGDSGTYNFVEDGDLGHFKIFEASQDEEKTFVIKYKLADAVTKYKDIAEFNRKVVDTKWEVALDKINIKITLPSGATKEQLKVFAHGPLTGKSSILDSRNVEFQVPTVSPGDFVETLVLFPIKLVPNSSKIVNKDALSGIMANEGKLASEANETREQERLDGQGINKQQIENQKRKELAQIQMKADAKPRLIFYAILGALAIMFLYFRYDKEPKHDFSGKYYRELPGEYTPAEMSVLMYFGKVHTRDIMATLMNLVRKKQFSISQDNMIRKDKNSDKKTVQYEFKLIEKRPTVNLKKHEKFLISWLIYKVGRYGCVSLYDIENYVKSDSTALQFKSDYNRWVKLVKEDADEYKFLHKTPIMLRVLVGIVGIYCVIYRTLEASFMFMPISLVLIFEGVILIILAITMNKRSEYGSQQHAMWQAFKNFLKDFSRLDKAEIPSIVLWEHYLVYAISLGVAKEVIKQLPIIFKNEDLNNNQLTYMYGTNYDYFVGFEVMFNNTMHTVNRSVSKAQSSSSSNDSSSFGGGGGFSGGSSGGDGGGGGGGAF</sequence>
<dbReference type="AlphaFoldDB" id="A0AA47EL58"/>
<feature type="transmembrane region" description="Helical" evidence="2">
    <location>
        <begin position="275"/>
        <end position="293"/>
    </location>
</feature>
<feature type="transmembrane region" description="Helical" evidence="2">
    <location>
        <begin position="444"/>
        <end position="463"/>
    </location>
</feature>
<feature type="compositionally biased region" description="Low complexity" evidence="1">
    <location>
        <begin position="596"/>
        <end position="605"/>
    </location>
</feature>
<evidence type="ECO:0000259" key="3">
    <source>
        <dbReference type="Pfam" id="PF09972"/>
    </source>
</evidence>
<proteinExistence type="predicted"/>
<evidence type="ECO:0000256" key="1">
    <source>
        <dbReference type="SAM" id="MobiDB-lite"/>
    </source>
</evidence>
<evidence type="ECO:0000259" key="4">
    <source>
        <dbReference type="Pfam" id="PF20990"/>
    </source>
</evidence>
<feature type="domain" description="Predicted membrane protein YciQ-like C-terminal" evidence="4">
    <location>
        <begin position="304"/>
        <end position="548"/>
    </location>
</feature>
<name>A0AA47EL58_9CLOT</name>
<feature type="compositionally biased region" description="Gly residues" evidence="1">
    <location>
        <begin position="606"/>
        <end position="629"/>
    </location>
</feature>
<evidence type="ECO:0000313" key="5">
    <source>
        <dbReference type="EMBL" id="WAG62222.1"/>
    </source>
</evidence>
<gene>
    <name evidence="5" type="ORF">LL038_08295</name>
</gene>
<dbReference type="InterPro" id="IPR048389">
    <property type="entry name" value="YciQ-like_C"/>
</dbReference>
<feature type="domain" description="DUF2207" evidence="3">
    <location>
        <begin position="14"/>
        <end position="204"/>
    </location>
</feature>